<dbReference type="PANTHER" id="PTHR43300:SF4">
    <property type="entry name" value="ACYL-[ACYL-CARRIER-PROTEIN]--UDP-N-ACETYLGLUCOSAMINE O-ACYLTRANSFERASE"/>
    <property type="match status" value="1"/>
</dbReference>
<evidence type="ECO:0000313" key="2">
    <source>
        <dbReference type="Proteomes" id="UP000479241"/>
    </source>
</evidence>
<dbReference type="RefSeq" id="WP_163207665.1">
    <property type="nucleotide sequence ID" value="NZ_JAAGWG010000035.1"/>
</dbReference>
<sequence length="231" mass="24923">MTDRTKPIVIVGAGETADIAYEYFTVDSDREVVAFAVERQYLPADGEGHDGLPFVALEDLTETHPPAQVDTFVALSSTWLNRARARLFRLVKEQGYTCASFVSPHAFVWRNVTIGENAFVFENNVLQHRVAVGDNTILWSGNHIGHQTVIEDHVFVSSHVVVSGFCRIGSSSFIGVNTSVADNVTIGADSVVGAGAVVVKDLAPRGVYVGSPAKPTGGDPFDSFKVPAEFR</sequence>
<dbReference type="SUPFAM" id="SSF51161">
    <property type="entry name" value="Trimeric LpxA-like enzymes"/>
    <property type="match status" value="1"/>
</dbReference>
<dbReference type="Gene3D" id="2.160.10.10">
    <property type="entry name" value="Hexapeptide repeat proteins"/>
    <property type="match status" value="1"/>
</dbReference>
<reference evidence="1 2" key="1">
    <citation type="submission" date="2019-12" db="EMBL/GenBank/DDBJ databases">
        <title>the WGS of Blastococcus saxobsidens 67B17.</title>
        <authorList>
            <person name="Jiang Z."/>
        </authorList>
    </citation>
    <scope>NUCLEOTIDE SEQUENCE [LARGE SCALE GENOMIC DNA]</scope>
    <source>
        <strain evidence="1 2">67B17</strain>
    </source>
</reference>
<dbReference type="InterPro" id="IPR001451">
    <property type="entry name" value="Hexapep"/>
</dbReference>
<protein>
    <submittedName>
        <fullName evidence="1">Acetyltransferase</fullName>
    </submittedName>
</protein>
<dbReference type="InterPro" id="IPR050179">
    <property type="entry name" value="Trans_hexapeptide_repeat"/>
</dbReference>
<dbReference type="PANTHER" id="PTHR43300">
    <property type="entry name" value="ACETYLTRANSFERASE"/>
    <property type="match status" value="1"/>
</dbReference>
<organism evidence="1 2">
    <name type="scientific">Blastococcus saxobsidens</name>
    <dbReference type="NCBI Taxonomy" id="138336"/>
    <lineage>
        <taxon>Bacteria</taxon>
        <taxon>Bacillati</taxon>
        <taxon>Actinomycetota</taxon>
        <taxon>Actinomycetes</taxon>
        <taxon>Geodermatophilales</taxon>
        <taxon>Geodermatophilaceae</taxon>
        <taxon>Blastococcus</taxon>
    </lineage>
</organism>
<dbReference type="CDD" id="cd03360">
    <property type="entry name" value="LbH_AT_putative"/>
    <property type="match status" value="1"/>
</dbReference>
<dbReference type="EMBL" id="JAAGWG010000035">
    <property type="protein sequence ID" value="NEK87566.1"/>
    <property type="molecule type" value="Genomic_DNA"/>
</dbReference>
<dbReference type="GO" id="GO:0016740">
    <property type="term" value="F:transferase activity"/>
    <property type="evidence" value="ECO:0007669"/>
    <property type="project" value="UniProtKB-KW"/>
</dbReference>
<accession>A0A6L9W635</accession>
<keyword evidence="1" id="KW-0808">Transferase</keyword>
<proteinExistence type="predicted"/>
<dbReference type="InterPro" id="IPR020019">
    <property type="entry name" value="AcTrfase_PglD-like"/>
</dbReference>
<dbReference type="Proteomes" id="UP000479241">
    <property type="component" value="Unassembled WGS sequence"/>
</dbReference>
<name>A0A6L9W635_9ACTN</name>
<evidence type="ECO:0000313" key="1">
    <source>
        <dbReference type="EMBL" id="NEK87566.1"/>
    </source>
</evidence>
<dbReference type="NCBIfam" id="TIGR03570">
    <property type="entry name" value="NeuD_NnaD"/>
    <property type="match status" value="1"/>
</dbReference>
<gene>
    <name evidence="1" type="ORF">GCU60_17650</name>
</gene>
<dbReference type="Pfam" id="PF00132">
    <property type="entry name" value="Hexapep"/>
    <property type="match status" value="1"/>
</dbReference>
<dbReference type="InterPro" id="IPR011004">
    <property type="entry name" value="Trimer_LpxA-like_sf"/>
</dbReference>
<comment type="caution">
    <text evidence="1">The sequence shown here is derived from an EMBL/GenBank/DDBJ whole genome shotgun (WGS) entry which is preliminary data.</text>
</comment>
<dbReference type="AlphaFoldDB" id="A0A6L9W635"/>